<gene>
    <name evidence="2" type="ORF">RS81_01700</name>
</gene>
<keyword evidence="1" id="KW-1133">Transmembrane helix</keyword>
<keyword evidence="1" id="KW-0472">Membrane</keyword>
<dbReference type="Proteomes" id="UP000033956">
    <property type="component" value="Unassembled WGS sequence"/>
</dbReference>
<accession>A0A0M2H7M3</accession>
<proteinExistence type="predicted"/>
<dbReference type="EMBL" id="JYIZ01000047">
    <property type="protein sequence ID" value="KJL40110.1"/>
    <property type="molecule type" value="Genomic_DNA"/>
</dbReference>
<dbReference type="OrthoDB" id="5081347at2"/>
<evidence type="ECO:0000313" key="2">
    <source>
        <dbReference type="EMBL" id="KJL40110.1"/>
    </source>
</evidence>
<dbReference type="STRING" id="92835.RS81_01700"/>
<comment type="caution">
    <text evidence="2">The sequence shown here is derived from an EMBL/GenBank/DDBJ whole genome shotgun (WGS) entry which is preliminary data.</text>
</comment>
<name>A0A0M2H7M3_9MICO</name>
<keyword evidence="1" id="KW-0812">Transmembrane</keyword>
<organism evidence="2 3">
    <name type="scientific">Microbacterium terrae</name>
    <dbReference type="NCBI Taxonomy" id="69369"/>
    <lineage>
        <taxon>Bacteria</taxon>
        <taxon>Bacillati</taxon>
        <taxon>Actinomycetota</taxon>
        <taxon>Actinomycetes</taxon>
        <taxon>Micrococcales</taxon>
        <taxon>Microbacteriaceae</taxon>
        <taxon>Microbacterium</taxon>
    </lineage>
</organism>
<protein>
    <submittedName>
        <fullName evidence="2">Uncharacterized protein</fullName>
    </submittedName>
</protein>
<sequence>MDAAQHRELDELRRRAYGLGAGIAEDAAASARLDSLELLLLDEHAREHGIDPDELLDPRDDHAPAAAHRLGPKTRLLVMVVVWSAAAALAVSAAVLALAPRDQRSPVTPHSVGPSHPAALDYTPQGETLMQIPTTGVVGSLRGLPSSIPAPPFATAGEVLWTAPLGSRFGWNLWVGAGVEDGAALSCIAIERDGDVRSRCGNDDARRYGSLRLSLSRADVDPELRPPQMGAVDSIRFWWLDESAVRVVLGRFDGR</sequence>
<evidence type="ECO:0000256" key="1">
    <source>
        <dbReference type="SAM" id="Phobius"/>
    </source>
</evidence>
<reference evidence="2 3" key="1">
    <citation type="submission" date="2015-02" db="EMBL/GenBank/DDBJ databases">
        <title>Draft genome sequences of ten Microbacterium spp. with emphasis on heavy metal contaminated environments.</title>
        <authorList>
            <person name="Corretto E."/>
        </authorList>
    </citation>
    <scope>NUCLEOTIDE SEQUENCE [LARGE SCALE GENOMIC DNA]</scope>
    <source>
        <strain evidence="2 3">DSM 12510</strain>
    </source>
</reference>
<evidence type="ECO:0000313" key="3">
    <source>
        <dbReference type="Proteomes" id="UP000033956"/>
    </source>
</evidence>
<dbReference type="PATRIC" id="fig|92835.4.peg.1719"/>
<feature type="transmembrane region" description="Helical" evidence="1">
    <location>
        <begin position="76"/>
        <end position="99"/>
    </location>
</feature>
<keyword evidence="3" id="KW-1185">Reference proteome</keyword>
<dbReference type="AlphaFoldDB" id="A0A0M2H7M3"/>
<dbReference type="RefSeq" id="WP_045275640.1">
    <property type="nucleotide sequence ID" value="NZ_BAAAUP010000003.1"/>
</dbReference>